<dbReference type="Gramene" id="EFJ25011">
    <property type="protein sequence ID" value="EFJ25011"/>
    <property type="gene ID" value="SELMODRAFT_100569"/>
</dbReference>
<reference evidence="2 3" key="1">
    <citation type="journal article" date="2011" name="Science">
        <title>The Selaginella genome identifies genetic changes associated with the evolution of vascular plants.</title>
        <authorList>
            <person name="Banks J.A."/>
            <person name="Nishiyama T."/>
            <person name="Hasebe M."/>
            <person name="Bowman J.L."/>
            <person name="Gribskov M."/>
            <person name="dePamphilis C."/>
            <person name="Albert V.A."/>
            <person name="Aono N."/>
            <person name="Aoyama T."/>
            <person name="Ambrose B.A."/>
            <person name="Ashton N.W."/>
            <person name="Axtell M.J."/>
            <person name="Barker E."/>
            <person name="Barker M.S."/>
            <person name="Bennetzen J.L."/>
            <person name="Bonawitz N.D."/>
            <person name="Chapple C."/>
            <person name="Cheng C."/>
            <person name="Correa L.G."/>
            <person name="Dacre M."/>
            <person name="DeBarry J."/>
            <person name="Dreyer I."/>
            <person name="Elias M."/>
            <person name="Engstrom E.M."/>
            <person name="Estelle M."/>
            <person name="Feng L."/>
            <person name="Finet C."/>
            <person name="Floyd S.K."/>
            <person name="Frommer W.B."/>
            <person name="Fujita T."/>
            <person name="Gramzow L."/>
            <person name="Gutensohn M."/>
            <person name="Harholt J."/>
            <person name="Hattori M."/>
            <person name="Heyl A."/>
            <person name="Hirai T."/>
            <person name="Hiwatashi Y."/>
            <person name="Ishikawa M."/>
            <person name="Iwata M."/>
            <person name="Karol K.G."/>
            <person name="Koehler B."/>
            <person name="Kolukisaoglu U."/>
            <person name="Kubo M."/>
            <person name="Kurata T."/>
            <person name="Lalonde S."/>
            <person name="Li K."/>
            <person name="Li Y."/>
            <person name="Litt A."/>
            <person name="Lyons E."/>
            <person name="Manning G."/>
            <person name="Maruyama T."/>
            <person name="Michael T.P."/>
            <person name="Mikami K."/>
            <person name="Miyazaki S."/>
            <person name="Morinaga S."/>
            <person name="Murata T."/>
            <person name="Mueller-Roeber B."/>
            <person name="Nelson D.R."/>
            <person name="Obara M."/>
            <person name="Oguri Y."/>
            <person name="Olmstead R.G."/>
            <person name="Onodera N."/>
            <person name="Petersen B.L."/>
            <person name="Pils B."/>
            <person name="Prigge M."/>
            <person name="Rensing S.A."/>
            <person name="Riano-Pachon D.M."/>
            <person name="Roberts A.W."/>
            <person name="Sato Y."/>
            <person name="Scheller H.V."/>
            <person name="Schulz B."/>
            <person name="Schulz C."/>
            <person name="Shakirov E.V."/>
            <person name="Shibagaki N."/>
            <person name="Shinohara N."/>
            <person name="Shippen D.E."/>
            <person name="Soerensen I."/>
            <person name="Sotooka R."/>
            <person name="Sugimoto N."/>
            <person name="Sugita M."/>
            <person name="Sumikawa N."/>
            <person name="Tanurdzic M."/>
            <person name="Theissen G."/>
            <person name="Ulvskov P."/>
            <person name="Wakazuki S."/>
            <person name="Weng J.K."/>
            <person name="Willats W.W."/>
            <person name="Wipf D."/>
            <person name="Wolf P.G."/>
            <person name="Yang L."/>
            <person name="Zimmer A.D."/>
            <person name="Zhu Q."/>
            <person name="Mitros T."/>
            <person name="Hellsten U."/>
            <person name="Loque D."/>
            <person name="Otillar R."/>
            <person name="Salamov A."/>
            <person name="Schmutz J."/>
            <person name="Shapiro H."/>
            <person name="Lindquist E."/>
            <person name="Lucas S."/>
            <person name="Rokhsar D."/>
            <person name="Grigoriev I.V."/>
        </authorList>
    </citation>
    <scope>NUCLEOTIDE SEQUENCE [LARGE SCALE GENOMIC DNA]</scope>
</reference>
<proteinExistence type="predicted"/>
<sequence length="189" mass="20526">MAGLVFLSILALVVAIPHTTLALELVASNASPASPGGQRFDAELGINGALSMMVDAIHYIQMAFAYSSPATPRKTVDTITFTLEDMPGVAYTYGSQFHLSASYVAGYTGEFQREMRSIVYHEMTHVWQWDGKDGNRAPSGLIEGIASFITLSYVNDLRPGFVTELNSKLATGWSESFFSDLTGKSVEQL</sequence>
<keyword evidence="1" id="KW-0732">Signal</keyword>
<dbReference type="InterPro" id="IPR007541">
    <property type="entry name" value="Uncharacterised_BSP"/>
</dbReference>
<dbReference type="InParanoid" id="D8RS69"/>
<dbReference type="Pfam" id="PF04450">
    <property type="entry name" value="BSP"/>
    <property type="match status" value="1"/>
</dbReference>
<evidence type="ECO:0000313" key="2">
    <source>
        <dbReference type="EMBL" id="EFJ25011.1"/>
    </source>
</evidence>
<keyword evidence="3" id="KW-1185">Reference proteome</keyword>
<dbReference type="AlphaFoldDB" id="D8RS69"/>
<feature type="chain" id="PRO_5003122079" evidence="1">
    <location>
        <begin position="23"/>
        <end position="189"/>
    </location>
</feature>
<dbReference type="PANTHER" id="PTHR33321:SF12">
    <property type="entry name" value="PLANT BASIC SECRETORY PROTEIN (BSP) FAMILY PROTEIN"/>
    <property type="match status" value="1"/>
</dbReference>
<dbReference type="eggNOG" id="ENOG502QURC">
    <property type="taxonomic scope" value="Eukaryota"/>
</dbReference>
<dbReference type="Proteomes" id="UP000001514">
    <property type="component" value="Unassembled WGS sequence"/>
</dbReference>
<feature type="signal peptide" evidence="1">
    <location>
        <begin position="1"/>
        <end position="22"/>
    </location>
</feature>
<name>D8RS69_SELML</name>
<evidence type="ECO:0000256" key="1">
    <source>
        <dbReference type="SAM" id="SignalP"/>
    </source>
</evidence>
<protein>
    <submittedName>
        <fullName evidence="2">Uncharacterized protein</fullName>
    </submittedName>
</protein>
<dbReference type="OMA" id="IANGWAQ"/>
<dbReference type="EMBL" id="GL377588">
    <property type="protein sequence ID" value="EFJ25011.1"/>
    <property type="molecule type" value="Genomic_DNA"/>
</dbReference>
<dbReference type="KEGG" id="smo:SELMODRAFT_100569"/>
<organism evidence="3">
    <name type="scientific">Selaginella moellendorffii</name>
    <name type="common">Spikemoss</name>
    <dbReference type="NCBI Taxonomy" id="88036"/>
    <lineage>
        <taxon>Eukaryota</taxon>
        <taxon>Viridiplantae</taxon>
        <taxon>Streptophyta</taxon>
        <taxon>Embryophyta</taxon>
        <taxon>Tracheophyta</taxon>
        <taxon>Lycopodiopsida</taxon>
        <taxon>Selaginellales</taxon>
        <taxon>Selaginellaceae</taxon>
        <taxon>Selaginella</taxon>
    </lineage>
</organism>
<evidence type="ECO:0000313" key="3">
    <source>
        <dbReference type="Proteomes" id="UP000001514"/>
    </source>
</evidence>
<accession>D8RS69</accession>
<dbReference type="STRING" id="88036.D8RS69"/>
<dbReference type="PANTHER" id="PTHR33321">
    <property type="match status" value="1"/>
</dbReference>
<dbReference type="HOGENOM" id="CLU_062644_2_1_1"/>
<dbReference type="OrthoDB" id="891726at2759"/>
<gene>
    <name evidence="2" type="ORF">SELMODRAFT_100569</name>
</gene>